<dbReference type="SMART" id="SM00310">
    <property type="entry name" value="PTBI"/>
    <property type="match status" value="1"/>
</dbReference>
<evidence type="ECO:0000259" key="4">
    <source>
        <dbReference type="PROSITE" id="PS50003"/>
    </source>
</evidence>
<feature type="domain" description="PH" evidence="4">
    <location>
        <begin position="17"/>
        <end position="119"/>
    </location>
</feature>
<feature type="compositionally biased region" description="Polar residues" evidence="3">
    <location>
        <begin position="888"/>
        <end position="897"/>
    </location>
</feature>
<dbReference type="CDD" id="cd01257">
    <property type="entry name" value="PH_IRS"/>
    <property type="match status" value="1"/>
</dbReference>
<dbReference type="GO" id="GO:0008286">
    <property type="term" value="P:insulin receptor signaling pathway"/>
    <property type="evidence" value="ECO:0007669"/>
    <property type="project" value="InterPro"/>
</dbReference>
<dbReference type="Gene3D" id="2.30.29.30">
    <property type="entry name" value="Pleckstrin-homology domain (PH domain)/Phosphotyrosine-binding domain (PTB)"/>
    <property type="match status" value="2"/>
</dbReference>
<dbReference type="SMART" id="SM01244">
    <property type="entry name" value="IRS"/>
    <property type="match status" value="1"/>
</dbReference>
<keyword evidence="1" id="KW-0597">Phosphoprotein</keyword>
<feature type="compositionally biased region" description="Basic and acidic residues" evidence="3">
    <location>
        <begin position="1273"/>
        <end position="1284"/>
    </location>
</feature>
<name>A0A4U5VVQ3_COLLU</name>
<proteinExistence type="predicted"/>
<feature type="compositionally biased region" description="Low complexity" evidence="3">
    <location>
        <begin position="978"/>
        <end position="995"/>
    </location>
</feature>
<feature type="compositionally biased region" description="Low complexity" evidence="3">
    <location>
        <begin position="1226"/>
        <end position="1247"/>
    </location>
</feature>
<organism evidence="6 7">
    <name type="scientific">Collichthys lucidus</name>
    <name type="common">Big head croaker</name>
    <name type="synonym">Sciaena lucida</name>
    <dbReference type="NCBI Taxonomy" id="240159"/>
    <lineage>
        <taxon>Eukaryota</taxon>
        <taxon>Metazoa</taxon>
        <taxon>Chordata</taxon>
        <taxon>Craniata</taxon>
        <taxon>Vertebrata</taxon>
        <taxon>Euteleostomi</taxon>
        <taxon>Actinopterygii</taxon>
        <taxon>Neopterygii</taxon>
        <taxon>Teleostei</taxon>
        <taxon>Neoteleostei</taxon>
        <taxon>Acanthomorphata</taxon>
        <taxon>Eupercaria</taxon>
        <taxon>Sciaenidae</taxon>
        <taxon>Collichthys</taxon>
    </lineage>
</organism>
<keyword evidence="6" id="KW-0675">Receptor</keyword>
<dbReference type="SUPFAM" id="SSF50729">
    <property type="entry name" value="PH domain-like"/>
    <property type="match status" value="2"/>
</dbReference>
<evidence type="ECO:0000313" key="6">
    <source>
        <dbReference type="EMBL" id="TKS92874.1"/>
    </source>
</evidence>
<feature type="compositionally biased region" description="Low complexity" evidence="3">
    <location>
        <begin position="1204"/>
        <end position="1216"/>
    </location>
</feature>
<evidence type="ECO:0000256" key="2">
    <source>
        <dbReference type="ARBA" id="ARBA00023224"/>
    </source>
</evidence>
<feature type="compositionally biased region" description="Polar residues" evidence="3">
    <location>
        <begin position="828"/>
        <end position="837"/>
    </location>
</feature>
<dbReference type="Pfam" id="PF02174">
    <property type="entry name" value="IRS"/>
    <property type="match status" value="1"/>
</dbReference>
<dbReference type="GO" id="GO:0005158">
    <property type="term" value="F:insulin receptor binding"/>
    <property type="evidence" value="ECO:0007669"/>
    <property type="project" value="InterPro"/>
</dbReference>
<evidence type="ECO:0000256" key="3">
    <source>
        <dbReference type="SAM" id="MobiDB-lite"/>
    </source>
</evidence>
<sequence>METQAVEQHQSCTAVEDVRKSGYLRKQKSMHRRYFVLRAASERGPARLEYYESEKKFRGKAPVPKKAVALETCFNINKRADSKNKHMIVLYTRAESFAIAAENEADQDECVKAKKPRHRLDTNNIKIVLDHGIFIYSACSQGKQLEHSKQTGMNRGQCWPAVHVARERCRFEKSLACGRGRKRVLHSLRYPPKKSPNHPFPVVNLNRGGKHEAPHTRRKAVHETAMHGLEHFARCGGLIRQVLEFTVVEQRTSCSHEGEQDICAWLTNETPGMAPAGTWWTGFTSSCMPLFELRSGLKISEKLNISRAYIIKAPCPPLTGKNPTDSGAAGDYGVPNPGPAFKEVWQVKVWPKGLGQAKNLVGIYRLCLTDKTVNFVKLNSDAAAVVLQLMNVRRCGHSENFFFVEVGRSAVTGPGEFWMQVDDSVVAQNMHETLLRGHEGTERGVSPTQQVSVELRPRRSQVGFTRRPRTEPPGGANGGAGVSSANASPTPRHSFPRSRTASDGGKGDDGMAGSIPLQGPSSSPSTNGSCSTTPILRSKSARSAPTTAAKTPLGLMRSISTPAPSPAPSLSSSSGHGSEFGGITSSTGAGPSGAYSRVPSHRASVSGSPSDYGSSDEYGSSPGDHTLLPSPSLPGSSVGSVGSQSLGDEGANYILMGQPPCQPQEHLPVAPSPKPGRVLRRSSSRECEAERRLLSKRASLPPMALERLAPRQRRAEEPADEDSADYAIMSRSTSRESFTSTSSSTQRESVTGAGSAGGGGGGGYLDVSGEFKSEGGGGASGSVDLGVDNGYMSMLPGVTQPPVPLSQSLAVSVPDSDSKPADDYMAMTPNNSVSPPQQIRPPPASDGYMIMSPNSSCSPDQRGGLSGGAWVGSGSADSRAGSDYMNMSPISARSVNGSPPPPEHTGHLETSSQQQAPKMYYSLPRSYKHNPSAGHFDDGPGRGRRPNGNCSRGVGGGRTMGGRQDQPAVGNSVVGRHLSLSSSSYSSSSASSESLGESEDRANQAMSTMAGGTPSKDGSKLQQRRGSGGMSKQSSHTRNRPVSLFVDVSKANTLPRVRENPLPPEPKSPGEYVSIEFKGEKCSQDWGWWRAWQGSQAWLIIASWLKHQTSSAQANILLRGTLFHFPVAPRPPSLLQLPPSMSTWTWALLRPPHPITPLVFPNFHTPPTPPTLVHAPKACDESTTPPREEGAEVAEAPLRKSRESVPSVSESESPTSCGDYTEMVFSLNSNTVPRSSSSVSPKAPSPTRTDPSVPVLSRGLDFPLAKPGPNPDHGAKVIRADPQGRRRHCSETFLASPSLPTSTSTSTSSSSTASLFPEHAQAVARRLGFESMLWGNGAVTDNPTQSLPTNSQTSSTEQGLNYIDLDLANKESPHLGLDGPSGSQAPSRLFSVLGGSSGVGGVNAAVGSSGSSSSSLNTYASIDFYKSEELRTHQNGNKEGTDGKSCRIIQFSPSMFVMKLHLTPDYNVDPSFICATVCIVHNMRSQEPLQAYAQFLPYVIILVDIPSSIISIERRSAALFITWMEISPLEFQIAYVHTFAYAQHISHHRCLPPSFRQTSKGLFTEALLTWMKMFF</sequence>
<keyword evidence="2" id="KW-0807">Transducer</keyword>
<dbReference type="STRING" id="240159.A0A4U5VVQ3"/>
<reference evidence="6 7" key="1">
    <citation type="submission" date="2019-01" db="EMBL/GenBank/DDBJ databases">
        <title>Genome Assembly of Collichthys lucidus.</title>
        <authorList>
            <person name="Cai M."/>
            <person name="Xiao S."/>
        </authorList>
    </citation>
    <scope>NUCLEOTIDE SEQUENCE [LARGE SCALE GENOMIC DNA]</scope>
    <source>
        <strain evidence="6">JT15FE1705JMU</strain>
        <tissue evidence="6">Muscle</tissue>
    </source>
</reference>
<dbReference type="PROSITE" id="PS50003">
    <property type="entry name" value="PH_DOMAIN"/>
    <property type="match status" value="1"/>
</dbReference>
<feature type="compositionally biased region" description="Low complexity" evidence="3">
    <location>
        <begin position="872"/>
        <end position="883"/>
    </location>
</feature>
<accession>A0A4U5VVQ3</accession>
<feature type="region of interest" description="Disordered" evidence="3">
    <location>
        <begin position="806"/>
        <end position="1042"/>
    </location>
</feature>
<evidence type="ECO:0000313" key="7">
    <source>
        <dbReference type="Proteomes" id="UP000298787"/>
    </source>
</evidence>
<dbReference type="InterPro" id="IPR001849">
    <property type="entry name" value="PH_domain"/>
</dbReference>
<dbReference type="Proteomes" id="UP000298787">
    <property type="component" value="Chromosome 24"/>
</dbReference>
<dbReference type="FunFam" id="2.30.29.30:FF:000029">
    <property type="entry name" value="Insulin receptor substrate 1"/>
    <property type="match status" value="1"/>
</dbReference>
<feature type="compositionally biased region" description="Low complexity" evidence="3">
    <location>
        <begin position="730"/>
        <end position="753"/>
    </location>
</feature>
<dbReference type="PANTHER" id="PTHR10614">
    <property type="entry name" value="INSULIN RECEPTOR SUBSTRATE"/>
    <property type="match status" value="1"/>
</dbReference>
<feature type="compositionally biased region" description="Low complexity" evidence="3">
    <location>
        <begin position="558"/>
        <end position="577"/>
    </location>
</feature>
<feature type="compositionally biased region" description="Low complexity" evidence="3">
    <location>
        <begin position="1292"/>
        <end position="1313"/>
    </location>
</feature>
<dbReference type="InterPro" id="IPR002404">
    <property type="entry name" value="IRS_PTB"/>
</dbReference>
<dbReference type="CDD" id="cd01204">
    <property type="entry name" value="PTB_IRS"/>
    <property type="match status" value="1"/>
</dbReference>
<dbReference type="InterPro" id="IPR039011">
    <property type="entry name" value="IRS"/>
</dbReference>
<dbReference type="GO" id="GO:0005886">
    <property type="term" value="C:plasma membrane"/>
    <property type="evidence" value="ECO:0007669"/>
    <property type="project" value="TreeGrafter"/>
</dbReference>
<dbReference type="SMART" id="SM00233">
    <property type="entry name" value="PH"/>
    <property type="match status" value="1"/>
</dbReference>
<dbReference type="EMBL" id="CM014101">
    <property type="protein sequence ID" value="TKS92874.1"/>
    <property type="molecule type" value="Genomic_DNA"/>
</dbReference>
<feature type="compositionally biased region" description="Low complexity" evidence="3">
    <location>
        <begin position="604"/>
        <end position="647"/>
    </location>
</feature>
<evidence type="ECO:0000259" key="5">
    <source>
        <dbReference type="PROSITE" id="PS51064"/>
    </source>
</evidence>
<protein>
    <submittedName>
        <fullName evidence="6">Insulin receptor substrate 1-B</fullName>
    </submittedName>
</protein>
<dbReference type="InterPro" id="IPR011993">
    <property type="entry name" value="PH-like_dom_sf"/>
</dbReference>
<feature type="compositionally biased region" description="Polar residues" evidence="3">
    <location>
        <begin position="1020"/>
        <end position="1036"/>
    </location>
</feature>
<feature type="region of interest" description="Disordered" evidence="3">
    <location>
        <begin position="435"/>
        <end position="781"/>
    </location>
</feature>
<dbReference type="PROSITE" id="PS51064">
    <property type="entry name" value="IRS_PTB"/>
    <property type="match status" value="1"/>
</dbReference>
<dbReference type="PRINTS" id="PR00628">
    <property type="entry name" value="INSULINRSI"/>
</dbReference>
<dbReference type="PANTHER" id="PTHR10614:SF9">
    <property type="entry name" value="INSULIN RECEPTOR SUBSTRATE 1-B ISOFORM X1"/>
    <property type="match status" value="1"/>
</dbReference>
<dbReference type="GO" id="GO:0005829">
    <property type="term" value="C:cytosol"/>
    <property type="evidence" value="ECO:0007669"/>
    <property type="project" value="TreeGrafter"/>
</dbReference>
<keyword evidence="7" id="KW-1185">Reference proteome</keyword>
<gene>
    <name evidence="6" type="ORF">D9C73_027139</name>
</gene>
<evidence type="ECO:0000256" key="1">
    <source>
        <dbReference type="ARBA" id="ARBA00022553"/>
    </source>
</evidence>
<feature type="compositionally biased region" description="Basic and acidic residues" evidence="3">
    <location>
        <begin position="683"/>
        <end position="693"/>
    </location>
</feature>
<feature type="region of interest" description="Disordered" evidence="3">
    <location>
        <begin position="1169"/>
        <end position="1313"/>
    </location>
</feature>
<dbReference type="GO" id="GO:0043548">
    <property type="term" value="F:phosphatidylinositol 3-kinase binding"/>
    <property type="evidence" value="ECO:0007669"/>
    <property type="project" value="TreeGrafter"/>
</dbReference>
<feature type="compositionally biased region" description="Low complexity" evidence="3">
    <location>
        <begin position="520"/>
        <end position="534"/>
    </location>
</feature>
<feature type="domain" description="IRS-type PTB" evidence="5">
    <location>
        <begin position="341"/>
        <end position="445"/>
    </location>
</feature>
<feature type="compositionally biased region" description="Gly residues" evidence="3">
    <location>
        <begin position="754"/>
        <end position="764"/>
    </location>
</feature>